<organism evidence="2">
    <name type="scientific">bioreactor metagenome</name>
    <dbReference type="NCBI Taxonomy" id="1076179"/>
    <lineage>
        <taxon>unclassified sequences</taxon>
        <taxon>metagenomes</taxon>
        <taxon>ecological metagenomes</taxon>
    </lineage>
</organism>
<evidence type="ECO:0000256" key="1">
    <source>
        <dbReference type="SAM" id="MobiDB-lite"/>
    </source>
</evidence>
<feature type="region of interest" description="Disordered" evidence="1">
    <location>
        <begin position="35"/>
        <end position="55"/>
    </location>
</feature>
<proteinExistence type="predicted"/>
<sequence length="191" mass="20075">MKSVFLLFLSLLCLAGCAPAATDAGQSAPTATIQAGASSAPAESTADTAPAEKQAETVTVEIVPPEGWTPVEGSVLDVQYLKGTASFMVKPEPFAGATLDEVVKEAAAIYQSSFDSYAAQGEAEPLTVDGKDARKLTFTCTVSNIQMKFTYVYLFAGDQTYVITFGDQKSTFDALSADIGTILNDIRFTVG</sequence>
<dbReference type="AlphaFoldDB" id="A0A644XQ94"/>
<evidence type="ECO:0000313" key="2">
    <source>
        <dbReference type="EMBL" id="MPM17918.1"/>
    </source>
</evidence>
<dbReference type="EMBL" id="VSSQ01002884">
    <property type="protein sequence ID" value="MPM17918.1"/>
    <property type="molecule type" value="Genomic_DNA"/>
</dbReference>
<reference evidence="2" key="1">
    <citation type="submission" date="2019-08" db="EMBL/GenBank/DDBJ databases">
        <authorList>
            <person name="Kucharzyk K."/>
            <person name="Murdoch R.W."/>
            <person name="Higgins S."/>
            <person name="Loffler F."/>
        </authorList>
    </citation>
    <scope>NUCLEOTIDE SEQUENCE</scope>
</reference>
<accession>A0A644XQ94</accession>
<protein>
    <recommendedName>
        <fullName evidence="3">PsbP C-terminal domain-containing protein</fullName>
    </recommendedName>
</protein>
<gene>
    <name evidence="2" type="ORF">SDC9_64318</name>
</gene>
<evidence type="ECO:0008006" key="3">
    <source>
        <dbReference type="Google" id="ProtNLM"/>
    </source>
</evidence>
<comment type="caution">
    <text evidence="2">The sequence shown here is derived from an EMBL/GenBank/DDBJ whole genome shotgun (WGS) entry which is preliminary data.</text>
</comment>
<name>A0A644XQ94_9ZZZZ</name>
<dbReference type="Gene3D" id="3.40.1000.10">
    <property type="entry name" value="Mog1/PsbP, alpha/beta/alpha sandwich"/>
    <property type="match status" value="1"/>
</dbReference>
<feature type="compositionally biased region" description="Polar residues" evidence="1">
    <location>
        <begin position="35"/>
        <end position="47"/>
    </location>
</feature>